<dbReference type="PANTHER" id="PTHR37299:SF1">
    <property type="entry name" value="STAGE 0 SPORULATION PROTEIN A HOMOLOG"/>
    <property type="match status" value="1"/>
</dbReference>
<dbReference type="PANTHER" id="PTHR37299">
    <property type="entry name" value="TRANSCRIPTIONAL REGULATOR-RELATED"/>
    <property type="match status" value="1"/>
</dbReference>
<accession>A0A1I1W9Q7</accession>
<name>A0A1I1W9Q7_9BACT</name>
<evidence type="ECO:0000259" key="1">
    <source>
        <dbReference type="PROSITE" id="PS50930"/>
    </source>
</evidence>
<sequence length="118" mass="13645">MRKLKLSPKKLTAHQQAALVRLSSLDNYSYLHMNDGKAHLFPATLAQYESQLPTFIRIHRRHLINLDYVQEAVKTNSRQAHVTMLSGEKLPIAKRRITDVIPQLNLALSSRCWQTRQD</sequence>
<protein>
    <submittedName>
        <fullName evidence="2">LytTr DNA-binding domain-containing protein</fullName>
    </submittedName>
</protein>
<gene>
    <name evidence="2" type="ORF">SAMN05216167_108195</name>
</gene>
<dbReference type="PROSITE" id="PS50930">
    <property type="entry name" value="HTH_LYTTR"/>
    <property type="match status" value="1"/>
</dbReference>
<dbReference type="InterPro" id="IPR046947">
    <property type="entry name" value="LytR-like"/>
</dbReference>
<keyword evidence="3" id="KW-1185">Reference proteome</keyword>
<proteinExistence type="predicted"/>
<dbReference type="AlphaFoldDB" id="A0A1I1W9Q7"/>
<dbReference type="STRING" id="662367.SAMN05216167_108195"/>
<dbReference type="Pfam" id="PF04397">
    <property type="entry name" value="LytTR"/>
    <property type="match status" value="1"/>
</dbReference>
<dbReference type="GO" id="GO:0000156">
    <property type="term" value="F:phosphorelay response regulator activity"/>
    <property type="evidence" value="ECO:0007669"/>
    <property type="project" value="InterPro"/>
</dbReference>
<dbReference type="GO" id="GO:0003677">
    <property type="term" value="F:DNA binding"/>
    <property type="evidence" value="ECO:0007669"/>
    <property type="project" value="UniProtKB-KW"/>
</dbReference>
<dbReference type="OrthoDB" id="956337at2"/>
<reference evidence="2 3" key="1">
    <citation type="submission" date="2016-10" db="EMBL/GenBank/DDBJ databases">
        <authorList>
            <person name="de Groot N.N."/>
        </authorList>
    </citation>
    <scope>NUCLEOTIDE SEQUENCE [LARGE SCALE GENOMIC DNA]</scope>
    <source>
        <strain evidence="2 3">DSM 26130</strain>
    </source>
</reference>
<evidence type="ECO:0000313" key="2">
    <source>
        <dbReference type="EMBL" id="SFD91945.1"/>
    </source>
</evidence>
<dbReference type="Proteomes" id="UP000198598">
    <property type="component" value="Unassembled WGS sequence"/>
</dbReference>
<dbReference type="Gene3D" id="2.40.50.1020">
    <property type="entry name" value="LytTr DNA-binding domain"/>
    <property type="match status" value="1"/>
</dbReference>
<keyword evidence="2" id="KW-0238">DNA-binding</keyword>
<dbReference type="RefSeq" id="WP_093829596.1">
    <property type="nucleotide sequence ID" value="NZ_FOLQ01000008.1"/>
</dbReference>
<evidence type="ECO:0000313" key="3">
    <source>
        <dbReference type="Proteomes" id="UP000198598"/>
    </source>
</evidence>
<dbReference type="EMBL" id="FOLQ01000008">
    <property type="protein sequence ID" value="SFD91945.1"/>
    <property type="molecule type" value="Genomic_DNA"/>
</dbReference>
<feature type="domain" description="HTH LytTR-type" evidence="1">
    <location>
        <begin position="25"/>
        <end position="106"/>
    </location>
</feature>
<dbReference type="InterPro" id="IPR007492">
    <property type="entry name" value="LytTR_DNA-bd_dom"/>
</dbReference>
<organism evidence="2 3">
    <name type="scientific">Spirosoma endophyticum</name>
    <dbReference type="NCBI Taxonomy" id="662367"/>
    <lineage>
        <taxon>Bacteria</taxon>
        <taxon>Pseudomonadati</taxon>
        <taxon>Bacteroidota</taxon>
        <taxon>Cytophagia</taxon>
        <taxon>Cytophagales</taxon>
        <taxon>Cytophagaceae</taxon>
        <taxon>Spirosoma</taxon>
    </lineage>
</organism>
<dbReference type="SMART" id="SM00850">
    <property type="entry name" value="LytTR"/>
    <property type="match status" value="1"/>
</dbReference>